<keyword evidence="4" id="KW-1185">Reference proteome</keyword>
<dbReference type="InterPro" id="IPR011006">
    <property type="entry name" value="CheY-like_superfamily"/>
</dbReference>
<dbReference type="EMBL" id="WTPW01000582">
    <property type="protein sequence ID" value="KAF0497267.1"/>
    <property type="molecule type" value="Genomic_DNA"/>
</dbReference>
<sequence>MDIVIPELSGIEMSIKIRNSTFVMEQNKVIPIFAYTTNKWEEEFLNAGMNGYIQKLTSSYKVQAVIETVFPSFMINYLIRMKVGQER</sequence>
<dbReference type="GO" id="GO:0000160">
    <property type="term" value="P:phosphorelay signal transduction system"/>
    <property type="evidence" value="ECO:0007669"/>
    <property type="project" value="InterPro"/>
</dbReference>
<proteinExistence type="predicted"/>
<keyword evidence="1" id="KW-0597">Phosphoprotein</keyword>
<evidence type="ECO:0000256" key="1">
    <source>
        <dbReference type="PROSITE-ProRule" id="PRU00169"/>
    </source>
</evidence>
<protein>
    <submittedName>
        <fullName evidence="3">CheY-like protein</fullName>
    </submittedName>
</protein>
<organism evidence="3 4">
    <name type="scientific">Gigaspora margarita</name>
    <dbReference type="NCBI Taxonomy" id="4874"/>
    <lineage>
        <taxon>Eukaryota</taxon>
        <taxon>Fungi</taxon>
        <taxon>Fungi incertae sedis</taxon>
        <taxon>Mucoromycota</taxon>
        <taxon>Glomeromycotina</taxon>
        <taxon>Glomeromycetes</taxon>
        <taxon>Diversisporales</taxon>
        <taxon>Gigasporaceae</taxon>
        <taxon>Gigaspora</taxon>
    </lineage>
</organism>
<evidence type="ECO:0000259" key="2">
    <source>
        <dbReference type="PROSITE" id="PS50110"/>
    </source>
</evidence>
<dbReference type="InterPro" id="IPR001789">
    <property type="entry name" value="Sig_transdc_resp-reg_receiver"/>
</dbReference>
<feature type="domain" description="Response regulatory" evidence="2">
    <location>
        <begin position="1"/>
        <end position="70"/>
    </location>
</feature>
<feature type="modified residue" description="4-aspartylphosphate" evidence="1">
    <location>
        <position position="2"/>
    </location>
</feature>
<dbReference type="AlphaFoldDB" id="A0A8H4AHZ2"/>
<dbReference type="Gene3D" id="3.40.50.2300">
    <property type="match status" value="1"/>
</dbReference>
<dbReference type="Proteomes" id="UP000439903">
    <property type="component" value="Unassembled WGS sequence"/>
</dbReference>
<evidence type="ECO:0000313" key="4">
    <source>
        <dbReference type="Proteomes" id="UP000439903"/>
    </source>
</evidence>
<dbReference type="OrthoDB" id="21225at2759"/>
<dbReference type="PROSITE" id="PS50110">
    <property type="entry name" value="RESPONSE_REGULATORY"/>
    <property type="match status" value="1"/>
</dbReference>
<accession>A0A8H4AHZ2</accession>
<gene>
    <name evidence="3" type="ORF">F8M41_020764</name>
</gene>
<evidence type="ECO:0000313" key="3">
    <source>
        <dbReference type="EMBL" id="KAF0497267.1"/>
    </source>
</evidence>
<comment type="caution">
    <text evidence="3">The sequence shown here is derived from an EMBL/GenBank/DDBJ whole genome shotgun (WGS) entry which is preliminary data.</text>
</comment>
<dbReference type="SUPFAM" id="SSF52172">
    <property type="entry name" value="CheY-like"/>
    <property type="match status" value="1"/>
</dbReference>
<name>A0A8H4AHZ2_GIGMA</name>
<reference evidence="3 4" key="1">
    <citation type="journal article" date="2019" name="Environ. Microbiol.">
        <title>At the nexus of three kingdoms: the genome of the mycorrhizal fungus Gigaspora margarita provides insights into plant, endobacterial and fungal interactions.</title>
        <authorList>
            <person name="Venice F."/>
            <person name="Ghignone S."/>
            <person name="Salvioli di Fossalunga A."/>
            <person name="Amselem J."/>
            <person name="Novero M."/>
            <person name="Xianan X."/>
            <person name="Sedzielewska Toro K."/>
            <person name="Morin E."/>
            <person name="Lipzen A."/>
            <person name="Grigoriev I.V."/>
            <person name="Henrissat B."/>
            <person name="Martin F.M."/>
            <person name="Bonfante P."/>
        </authorList>
    </citation>
    <scope>NUCLEOTIDE SEQUENCE [LARGE SCALE GENOMIC DNA]</scope>
    <source>
        <strain evidence="3 4">BEG34</strain>
    </source>
</reference>